<dbReference type="Proteomes" id="UP001055879">
    <property type="component" value="Linkage Group LG03"/>
</dbReference>
<comment type="caution">
    <text evidence="1">The sequence shown here is derived from an EMBL/GenBank/DDBJ whole genome shotgun (WGS) entry which is preliminary data.</text>
</comment>
<reference evidence="1 2" key="2">
    <citation type="journal article" date="2022" name="Mol. Ecol. Resour.">
        <title>The genomes of chicory, endive, great burdock and yacon provide insights into Asteraceae paleo-polyploidization history and plant inulin production.</title>
        <authorList>
            <person name="Fan W."/>
            <person name="Wang S."/>
            <person name="Wang H."/>
            <person name="Wang A."/>
            <person name="Jiang F."/>
            <person name="Liu H."/>
            <person name="Zhao H."/>
            <person name="Xu D."/>
            <person name="Zhang Y."/>
        </authorList>
    </citation>
    <scope>NUCLEOTIDE SEQUENCE [LARGE SCALE GENOMIC DNA]</scope>
    <source>
        <strain evidence="2">cv. Niubang</strain>
    </source>
</reference>
<protein>
    <submittedName>
        <fullName evidence="1">Uncharacterized protein</fullName>
    </submittedName>
</protein>
<evidence type="ECO:0000313" key="1">
    <source>
        <dbReference type="EMBL" id="KAI3746939.1"/>
    </source>
</evidence>
<name>A0ACB9DJW7_ARCLA</name>
<organism evidence="1 2">
    <name type="scientific">Arctium lappa</name>
    <name type="common">Greater burdock</name>
    <name type="synonym">Lappa major</name>
    <dbReference type="NCBI Taxonomy" id="4217"/>
    <lineage>
        <taxon>Eukaryota</taxon>
        <taxon>Viridiplantae</taxon>
        <taxon>Streptophyta</taxon>
        <taxon>Embryophyta</taxon>
        <taxon>Tracheophyta</taxon>
        <taxon>Spermatophyta</taxon>
        <taxon>Magnoliopsida</taxon>
        <taxon>eudicotyledons</taxon>
        <taxon>Gunneridae</taxon>
        <taxon>Pentapetalae</taxon>
        <taxon>asterids</taxon>
        <taxon>campanulids</taxon>
        <taxon>Asterales</taxon>
        <taxon>Asteraceae</taxon>
        <taxon>Carduoideae</taxon>
        <taxon>Cardueae</taxon>
        <taxon>Arctiinae</taxon>
        <taxon>Arctium</taxon>
    </lineage>
</organism>
<evidence type="ECO:0000313" key="2">
    <source>
        <dbReference type="Proteomes" id="UP001055879"/>
    </source>
</evidence>
<reference evidence="2" key="1">
    <citation type="journal article" date="2022" name="Mol. Ecol. Resour.">
        <title>The genomes of chicory, endive, great burdock and yacon provide insights into Asteraceae palaeo-polyploidization history and plant inulin production.</title>
        <authorList>
            <person name="Fan W."/>
            <person name="Wang S."/>
            <person name="Wang H."/>
            <person name="Wang A."/>
            <person name="Jiang F."/>
            <person name="Liu H."/>
            <person name="Zhao H."/>
            <person name="Xu D."/>
            <person name="Zhang Y."/>
        </authorList>
    </citation>
    <scope>NUCLEOTIDE SEQUENCE [LARGE SCALE GENOMIC DNA]</scope>
    <source>
        <strain evidence="2">cv. Niubang</strain>
    </source>
</reference>
<sequence>MWVQSVIFQTSVCLLKPSFISENLEPPPPPLPPPPISSRNHHSNPPWIQLMFGATPPLTPLTQKSST</sequence>
<keyword evidence="2" id="KW-1185">Reference proteome</keyword>
<proteinExistence type="predicted"/>
<gene>
    <name evidence="1" type="ORF">L6452_09381</name>
</gene>
<dbReference type="EMBL" id="CM042049">
    <property type="protein sequence ID" value="KAI3746939.1"/>
    <property type="molecule type" value="Genomic_DNA"/>
</dbReference>
<accession>A0ACB9DJW7</accession>